<sequence length="112" mass="13206">MNNKGKIYEDIAVKFLKKKGFKILKRNFSTKIGEIDIIALDNKCLVFVEVKGGKDYIENPAYRVNNKKLQKITKTANIYIKYNNIDFDETRIDVIGINDKFEIFYFPDQRLF</sequence>
<dbReference type="Proteomes" id="UP001232493">
    <property type="component" value="Chromosome"/>
</dbReference>
<keyword evidence="4" id="KW-1185">Reference proteome</keyword>
<evidence type="ECO:0000313" key="4">
    <source>
        <dbReference type="Proteomes" id="UP001232493"/>
    </source>
</evidence>
<name>A0ABY8PQ88_9BACT</name>
<dbReference type="PANTHER" id="PTHR34039">
    <property type="entry name" value="UPF0102 PROTEIN YRAN"/>
    <property type="match status" value="1"/>
</dbReference>
<comment type="similarity">
    <text evidence="1 2">Belongs to the UPF0102 family.</text>
</comment>
<evidence type="ECO:0000313" key="3">
    <source>
        <dbReference type="EMBL" id="WGS64786.1"/>
    </source>
</evidence>
<accession>A0ABY8PQ88</accession>
<evidence type="ECO:0000256" key="2">
    <source>
        <dbReference type="HAMAP-Rule" id="MF_00048"/>
    </source>
</evidence>
<reference evidence="3 4" key="1">
    <citation type="submission" date="2021-02" db="EMBL/GenBank/DDBJ databases">
        <title>Characterization of Marinitoga sp. nov. str. BP5-C20A.</title>
        <authorList>
            <person name="Erauso G."/>
            <person name="Postec A."/>
        </authorList>
    </citation>
    <scope>NUCLEOTIDE SEQUENCE [LARGE SCALE GENOMIC DNA]</scope>
    <source>
        <strain evidence="3 4">BP5-C20A</strain>
    </source>
</reference>
<proteinExistence type="inferred from homology"/>
<protein>
    <recommendedName>
        <fullName evidence="2">UPF0102 protein JRV97_10570</fullName>
    </recommendedName>
</protein>
<dbReference type="Gene3D" id="3.40.1350.10">
    <property type="match status" value="1"/>
</dbReference>
<evidence type="ECO:0000256" key="1">
    <source>
        <dbReference type="ARBA" id="ARBA00006738"/>
    </source>
</evidence>
<dbReference type="HAMAP" id="MF_00048">
    <property type="entry name" value="UPF0102"/>
    <property type="match status" value="1"/>
</dbReference>
<dbReference type="InterPro" id="IPR011856">
    <property type="entry name" value="tRNA_endonuc-like_dom_sf"/>
</dbReference>
<dbReference type="Pfam" id="PF02021">
    <property type="entry name" value="UPF0102"/>
    <property type="match status" value="1"/>
</dbReference>
<dbReference type="InterPro" id="IPR011335">
    <property type="entry name" value="Restrct_endonuc-II-like"/>
</dbReference>
<dbReference type="CDD" id="cd20736">
    <property type="entry name" value="PoNe_Nuclease"/>
    <property type="match status" value="1"/>
</dbReference>
<dbReference type="InterPro" id="IPR003509">
    <property type="entry name" value="UPF0102_YraN-like"/>
</dbReference>
<organism evidence="3 4">
    <name type="scientific">Marinitoga aeolica</name>
    <dbReference type="NCBI Taxonomy" id="2809031"/>
    <lineage>
        <taxon>Bacteria</taxon>
        <taxon>Thermotogati</taxon>
        <taxon>Thermotogota</taxon>
        <taxon>Thermotogae</taxon>
        <taxon>Petrotogales</taxon>
        <taxon>Petrotogaceae</taxon>
        <taxon>Marinitoga</taxon>
    </lineage>
</organism>
<dbReference type="SUPFAM" id="SSF52980">
    <property type="entry name" value="Restriction endonuclease-like"/>
    <property type="match status" value="1"/>
</dbReference>
<dbReference type="RefSeq" id="WP_280998690.1">
    <property type="nucleotide sequence ID" value="NZ_CP069362.1"/>
</dbReference>
<dbReference type="EMBL" id="CP069362">
    <property type="protein sequence ID" value="WGS64786.1"/>
    <property type="molecule type" value="Genomic_DNA"/>
</dbReference>
<dbReference type="PANTHER" id="PTHR34039:SF1">
    <property type="entry name" value="UPF0102 PROTEIN YRAN"/>
    <property type="match status" value="1"/>
</dbReference>
<gene>
    <name evidence="3" type="ORF">JRV97_10570</name>
</gene>